<dbReference type="KEGG" id="rarg:115734472"/>
<feature type="compositionally biased region" description="Basic residues" evidence="3">
    <location>
        <begin position="79"/>
        <end position="94"/>
    </location>
</feature>
<keyword evidence="2" id="KW-0131">Cell cycle</keyword>
<evidence type="ECO:0000256" key="2">
    <source>
        <dbReference type="ARBA" id="ARBA00023306"/>
    </source>
</evidence>
<accession>A0A8B8NGG8</accession>
<dbReference type="GO" id="GO:0005634">
    <property type="term" value="C:nucleus"/>
    <property type="evidence" value="ECO:0007669"/>
    <property type="project" value="TreeGrafter"/>
</dbReference>
<organism evidence="4 5">
    <name type="scientific">Rhodamnia argentea</name>
    <dbReference type="NCBI Taxonomy" id="178133"/>
    <lineage>
        <taxon>Eukaryota</taxon>
        <taxon>Viridiplantae</taxon>
        <taxon>Streptophyta</taxon>
        <taxon>Embryophyta</taxon>
        <taxon>Tracheophyta</taxon>
        <taxon>Spermatophyta</taxon>
        <taxon>Magnoliopsida</taxon>
        <taxon>eudicotyledons</taxon>
        <taxon>Gunneridae</taxon>
        <taxon>Pentapetalae</taxon>
        <taxon>rosids</taxon>
        <taxon>malvids</taxon>
        <taxon>Myrtales</taxon>
        <taxon>Myrtaceae</taxon>
        <taxon>Myrtoideae</taxon>
        <taxon>Myrteae</taxon>
        <taxon>Australasian group</taxon>
        <taxon>Rhodamnia</taxon>
    </lineage>
</organism>
<dbReference type="OrthoDB" id="1840446at2759"/>
<sequence>MGSGQACPDYRHPRSTRSPIMSQAANRTVKSLSAAFSSPGFMLLDQGFSSLPHWEVRSSSRIQYLQELKFCSSQMASKGSRRGRKRRSTAKPRPTHYEKRSLQVKNQESSTSSSTICSDSTSETSTALTGAESGGEKISGSNCSTPKAQRFRIPKIETCPPAPKKRRVMSSCCLQRRPIAFFAPPDIELFFFFALRGISI</sequence>
<dbReference type="AlphaFoldDB" id="A0A8B8NGG8"/>
<feature type="region of interest" description="Disordered" evidence="3">
    <location>
        <begin position="75"/>
        <end position="146"/>
    </location>
</feature>
<dbReference type="GeneID" id="115734472"/>
<feature type="compositionally biased region" description="Low complexity" evidence="3">
    <location>
        <begin position="109"/>
        <end position="126"/>
    </location>
</feature>
<dbReference type="PANTHER" id="PTHR33142:SF8">
    <property type="entry name" value="CYCLIN-DEPENDENT PROTEIN KINASE INHIBITOR SMR9"/>
    <property type="match status" value="1"/>
</dbReference>
<name>A0A8B8NGG8_9MYRT</name>
<keyword evidence="1 5" id="KW-0649">Protein kinase inhibitor</keyword>
<protein>
    <submittedName>
        <fullName evidence="5">Cyclin-dependent protein kinase inhibitor SMR9 isoform X1</fullName>
    </submittedName>
</protein>
<reference evidence="5" key="1">
    <citation type="submission" date="2025-08" db="UniProtKB">
        <authorList>
            <consortium name="RefSeq"/>
        </authorList>
    </citation>
    <scope>IDENTIFICATION</scope>
    <source>
        <tissue evidence="5">Leaf</tissue>
    </source>
</reference>
<dbReference type="RefSeq" id="XP_030521139.1">
    <property type="nucleotide sequence ID" value="XM_030665279.2"/>
</dbReference>
<dbReference type="PANTHER" id="PTHR33142">
    <property type="entry name" value="CYCLIN-DEPENDENT PROTEIN KINASE INHIBITOR SMR13"/>
    <property type="match status" value="1"/>
</dbReference>
<dbReference type="InterPro" id="IPR040389">
    <property type="entry name" value="SMR"/>
</dbReference>
<dbReference type="GO" id="GO:0032875">
    <property type="term" value="P:regulation of DNA endoreduplication"/>
    <property type="evidence" value="ECO:0007669"/>
    <property type="project" value="InterPro"/>
</dbReference>
<gene>
    <name evidence="5" type="primary">LOC115734472</name>
</gene>
<proteinExistence type="predicted"/>
<keyword evidence="4" id="KW-1185">Reference proteome</keyword>
<evidence type="ECO:0000313" key="5">
    <source>
        <dbReference type="RefSeq" id="XP_030521139.1"/>
    </source>
</evidence>
<dbReference type="Proteomes" id="UP000827889">
    <property type="component" value="Chromosome 6"/>
</dbReference>
<feature type="region of interest" description="Disordered" evidence="3">
    <location>
        <begin position="1"/>
        <end position="20"/>
    </location>
</feature>
<evidence type="ECO:0000313" key="4">
    <source>
        <dbReference type="Proteomes" id="UP000827889"/>
    </source>
</evidence>
<dbReference type="GO" id="GO:0004860">
    <property type="term" value="F:protein kinase inhibitor activity"/>
    <property type="evidence" value="ECO:0007669"/>
    <property type="project" value="UniProtKB-KW"/>
</dbReference>
<evidence type="ECO:0000256" key="3">
    <source>
        <dbReference type="SAM" id="MobiDB-lite"/>
    </source>
</evidence>
<evidence type="ECO:0000256" key="1">
    <source>
        <dbReference type="ARBA" id="ARBA00023013"/>
    </source>
</evidence>